<dbReference type="Pfam" id="PF02872">
    <property type="entry name" value="5_nucleotid_C"/>
    <property type="match status" value="1"/>
</dbReference>
<evidence type="ECO:0000313" key="7">
    <source>
        <dbReference type="Proteomes" id="UP001470809"/>
    </source>
</evidence>
<comment type="similarity">
    <text evidence="1 3">Belongs to the 5'-nucleotidase family.</text>
</comment>
<dbReference type="GO" id="GO:0030288">
    <property type="term" value="C:outer membrane-bounded periplasmic space"/>
    <property type="evidence" value="ECO:0007669"/>
    <property type="project" value="TreeGrafter"/>
</dbReference>
<proteinExistence type="inferred from homology"/>
<sequence>MPGSGASSKQGHIPTARLRILETTDLHMQLLGYDYFSEQDVVMRGLIPLTALIEDLRADKTITSLLFDNGDFLQGNPLADYLSAAENTDTPHPMIGAFNALDYDAVTLGNHEFNYGLPFLRKILRDAEFPVTCANIHLCKGTAFFAPFLILERDLACDDGHVRKINIGVIGFVPPQITKWDKVALDGAVCASDMVKSAQATIPLMRDAGADIIVGLCHTGIGAEAHHPGMENAAVPLAAVSGLDILLTGHTHEEFPGAHRQRTGIIDPVRGTLHGKPTVMAGSYGSCLGVIDLDLRWTDDQWLWDIGNIGLRRAVATNGSGTRLQQKLTQDVKNAHHATLRHIRRPVARTKVDLHSYFGTIDHDLSQQLLAQAKQAYVARVLTDTSFRDLPVLAATAPFRAGGHGGASHYTHIPPGPLTLRDASAIYPFANTLCAVRRSGAALRLWLEQSAVHFAQMIVGQADQDLLNPGSPSYNCDTIYGLEYEFDLSQPSHFDTEGLVADPAARRVRWLRYDGEDVRDDDQFIVAANTYRTNGGGGFPGVEADDILYRSVETVRDILINYVADRRVVDITPQTGRSFTALPDTSAIFLSAPAAQRFASGAITHLGAAEHGFDKFRLTF</sequence>
<dbReference type="InterPro" id="IPR036907">
    <property type="entry name" value="5'-Nucleotdase_C_sf"/>
</dbReference>
<dbReference type="InterPro" id="IPR029052">
    <property type="entry name" value="Metallo-depent_PP-like"/>
</dbReference>
<evidence type="ECO:0000313" key="6">
    <source>
        <dbReference type="EMBL" id="WZU69117.2"/>
    </source>
</evidence>
<gene>
    <name evidence="6" type="ORF">AABB31_09795</name>
</gene>
<protein>
    <submittedName>
        <fullName evidence="6">Bifunctional 2',3'-cyclic-nucleotide 2'-phosphodiesterase/3'-nucleotidase</fullName>
    </submittedName>
</protein>
<keyword evidence="3" id="KW-0547">Nucleotide-binding</keyword>
<dbReference type="EMBL" id="CP151767">
    <property type="protein sequence ID" value="WZU69117.2"/>
    <property type="molecule type" value="Genomic_DNA"/>
</dbReference>
<dbReference type="InterPro" id="IPR006179">
    <property type="entry name" value="5_nucleotidase/apyrase"/>
</dbReference>
<dbReference type="InterPro" id="IPR008334">
    <property type="entry name" value="5'-Nucleotdase_C"/>
</dbReference>
<dbReference type="GO" id="GO:0009166">
    <property type="term" value="P:nucleotide catabolic process"/>
    <property type="evidence" value="ECO:0007669"/>
    <property type="project" value="InterPro"/>
</dbReference>
<organism evidence="6 7">
    <name type="scientific">Yoonia rhodophyticola</name>
    <dbReference type="NCBI Taxonomy" id="3137370"/>
    <lineage>
        <taxon>Bacteria</taxon>
        <taxon>Pseudomonadati</taxon>
        <taxon>Pseudomonadota</taxon>
        <taxon>Alphaproteobacteria</taxon>
        <taxon>Rhodobacterales</taxon>
        <taxon>Paracoccaceae</taxon>
        <taxon>Yoonia</taxon>
    </lineage>
</organism>
<dbReference type="GO" id="GO:0016787">
    <property type="term" value="F:hydrolase activity"/>
    <property type="evidence" value="ECO:0007669"/>
    <property type="project" value="UniProtKB-KW"/>
</dbReference>
<reference evidence="7" key="1">
    <citation type="submission" date="2024-04" db="EMBL/GenBank/DDBJ databases">
        <title>Phylogenomic analyses of a clade within the roseobacter group suggest taxonomic reassignments of species of the genera Aestuariivita, Citreicella, Loktanella, Nautella, Pelagibaca, Ruegeria, Thalassobius, Thiobacimonas and Tropicibacter, and the proposal o.</title>
        <authorList>
            <person name="Jeon C.O."/>
        </authorList>
    </citation>
    <scope>NUCLEOTIDE SEQUENCE [LARGE SCALE GENOMIC DNA]</scope>
    <source>
        <strain evidence="7">SS1-5</strain>
    </source>
</reference>
<keyword evidence="3" id="KW-0378">Hydrolase</keyword>
<dbReference type="InterPro" id="IPR004843">
    <property type="entry name" value="Calcineurin-like_PHP"/>
</dbReference>
<dbReference type="PANTHER" id="PTHR11575:SF6">
    <property type="entry name" value="2',3'-CYCLIC-NUCLEOTIDE 2'-PHOSPHODIESTERASE_3'-NUCLEOTIDASE"/>
    <property type="match status" value="1"/>
</dbReference>
<dbReference type="NCBIfam" id="NF006938">
    <property type="entry name" value="PRK09420.1"/>
    <property type="match status" value="1"/>
</dbReference>
<dbReference type="Gene3D" id="3.90.780.10">
    <property type="entry name" value="5'-Nucleotidase, C-terminal domain"/>
    <property type="match status" value="1"/>
</dbReference>
<evidence type="ECO:0000259" key="4">
    <source>
        <dbReference type="Pfam" id="PF00149"/>
    </source>
</evidence>
<dbReference type="Proteomes" id="UP001470809">
    <property type="component" value="Chromosome"/>
</dbReference>
<dbReference type="PRINTS" id="PR01607">
    <property type="entry name" value="APYRASEFAMLY"/>
</dbReference>
<dbReference type="SUPFAM" id="SSF55816">
    <property type="entry name" value="5'-nucleotidase (syn. UDP-sugar hydrolase), C-terminal domain"/>
    <property type="match status" value="1"/>
</dbReference>
<accession>A0AAN0NLJ8</accession>
<dbReference type="SUPFAM" id="SSF56300">
    <property type="entry name" value="Metallo-dependent phosphatases"/>
    <property type="match status" value="1"/>
</dbReference>
<keyword evidence="7" id="KW-1185">Reference proteome</keyword>
<dbReference type="Gene3D" id="3.60.21.10">
    <property type="match status" value="1"/>
</dbReference>
<dbReference type="PANTHER" id="PTHR11575">
    <property type="entry name" value="5'-NUCLEOTIDASE-RELATED"/>
    <property type="match status" value="1"/>
</dbReference>
<reference evidence="6 7" key="2">
    <citation type="submission" date="2024-08" db="EMBL/GenBank/DDBJ databases">
        <title>Phylogenomic analyses of a clade within the roseobacter group suggest taxonomic reassignments of species of the genera Aestuariivita, Citreicella, Loktanella, Nautella, Pelagibaca, Ruegeria, Thalassobius, Thiobacimonas and Tropicibacter, and the proposal o.</title>
        <authorList>
            <person name="Jeon C.O."/>
        </authorList>
    </citation>
    <scope>NUCLEOTIDE SEQUENCE [LARGE SCALE GENOMIC DNA]</scope>
    <source>
        <strain evidence="6 7">SS1-5</strain>
    </source>
</reference>
<evidence type="ECO:0000256" key="3">
    <source>
        <dbReference type="RuleBase" id="RU362119"/>
    </source>
</evidence>
<evidence type="ECO:0000256" key="1">
    <source>
        <dbReference type="ARBA" id="ARBA00006654"/>
    </source>
</evidence>
<evidence type="ECO:0000259" key="5">
    <source>
        <dbReference type="Pfam" id="PF02872"/>
    </source>
</evidence>
<dbReference type="Pfam" id="PF00149">
    <property type="entry name" value="Metallophos"/>
    <property type="match status" value="1"/>
</dbReference>
<dbReference type="RefSeq" id="WP_373635797.1">
    <property type="nucleotide sequence ID" value="NZ_CP151767.2"/>
</dbReference>
<dbReference type="PROSITE" id="PS00786">
    <property type="entry name" value="5_NUCLEOTIDASE_2"/>
    <property type="match status" value="1"/>
</dbReference>
<dbReference type="InterPro" id="IPR006146">
    <property type="entry name" value="5'-Nucleotdase_CS"/>
</dbReference>
<feature type="domain" description="5'-Nucleotidase C-terminal" evidence="5">
    <location>
        <begin position="405"/>
        <end position="541"/>
    </location>
</feature>
<feature type="domain" description="Calcineurin-like phosphoesterase" evidence="4">
    <location>
        <begin position="18"/>
        <end position="253"/>
    </location>
</feature>
<evidence type="ECO:0000256" key="2">
    <source>
        <dbReference type="ARBA" id="ARBA00022729"/>
    </source>
</evidence>
<dbReference type="AlphaFoldDB" id="A0AAN0NLJ8"/>
<keyword evidence="2" id="KW-0732">Signal</keyword>
<dbReference type="KEGG" id="yrh:AABB31_09795"/>
<dbReference type="GO" id="GO:0000166">
    <property type="term" value="F:nucleotide binding"/>
    <property type="evidence" value="ECO:0007669"/>
    <property type="project" value="UniProtKB-KW"/>
</dbReference>
<name>A0AAN0NLJ8_9RHOB</name>